<organism evidence="1 2">
    <name type="scientific">Rhizobium phage RHph_TM30</name>
    <dbReference type="NCBI Taxonomy" id="2509764"/>
    <lineage>
        <taxon>Viruses</taxon>
        <taxon>Duplodnaviria</taxon>
        <taxon>Heunggongvirae</taxon>
        <taxon>Uroviricota</taxon>
        <taxon>Caudoviricetes</taxon>
        <taxon>Kleczkowskaviridae</taxon>
        <taxon>Cuauhnahuacvirus</taxon>
        <taxon>Cuauhnahuacvirus TM30</taxon>
    </lineage>
</organism>
<keyword evidence="2" id="KW-1185">Reference proteome</keyword>
<dbReference type="EMBL" id="MN988521">
    <property type="protein sequence ID" value="QIG71185.1"/>
    <property type="molecule type" value="Genomic_DNA"/>
</dbReference>
<evidence type="ECO:0000313" key="1">
    <source>
        <dbReference type="EMBL" id="QIG71185.1"/>
    </source>
</evidence>
<sequence length="63" mass="7769">MSFEQAMKRPKNYFKLGSGEQWFIDKELGILDWDGRMTKEQEDQMYEHFNLKRRRREDLILQG</sequence>
<proteinExistence type="predicted"/>
<dbReference type="Proteomes" id="UP000629603">
    <property type="component" value="Segment"/>
</dbReference>
<reference evidence="1 2" key="1">
    <citation type="submission" date="2020-01" db="EMBL/GenBank/DDBJ databases">
        <title>Patterns of diversity and host range of bacteriophage communities associated with bean-nodulatin bacteria.</title>
        <authorList>
            <person name="Vann Cauwenberghe J."/>
            <person name="Santamaria R.I."/>
            <person name="Bustos P."/>
            <person name="Juarez S."/>
            <person name="Gonzalez V."/>
        </authorList>
    </citation>
    <scope>NUCLEOTIDE SEQUENCE [LARGE SCALE GENOMIC DNA]</scope>
</reference>
<protein>
    <submittedName>
        <fullName evidence="1">Uncharacterized protein</fullName>
    </submittedName>
</protein>
<accession>A0A7S5RAS6</accession>
<gene>
    <name evidence="1" type="ORF">EVB93_078</name>
</gene>
<name>A0A7S5RAS6_9CAUD</name>
<evidence type="ECO:0000313" key="2">
    <source>
        <dbReference type="Proteomes" id="UP000629603"/>
    </source>
</evidence>